<evidence type="ECO:0000313" key="1">
    <source>
        <dbReference type="EMBL" id="MBK1871160.1"/>
    </source>
</evidence>
<proteinExistence type="predicted"/>
<evidence type="ECO:0000313" key="2">
    <source>
        <dbReference type="Proteomes" id="UP000616151"/>
    </source>
</evidence>
<reference evidence="1" key="1">
    <citation type="submission" date="2021-01" db="EMBL/GenBank/DDBJ databases">
        <authorList>
            <person name="Sun Q."/>
        </authorList>
    </citation>
    <scope>NUCLEOTIDE SEQUENCE</scope>
    <source>
        <strain evidence="1">YIM B02566</strain>
    </source>
</reference>
<dbReference type="Proteomes" id="UP000616151">
    <property type="component" value="Unassembled WGS sequence"/>
</dbReference>
<organism evidence="1 2">
    <name type="scientific">Taklimakanibacter albus</name>
    <dbReference type="NCBI Taxonomy" id="2800327"/>
    <lineage>
        <taxon>Bacteria</taxon>
        <taxon>Pseudomonadati</taxon>
        <taxon>Pseudomonadota</taxon>
        <taxon>Alphaproteobacteria</taxon>
        <taxon>Hyphomicrobiales</taxon>
        <taxon>Aestuariivirgaceae</taxon>
        <taxon>Taklimakanibacter</taxon>
    </lineage>
</organism>
<keyword evidence="2" id="KW-1185">Reference proteome</keyword>
<gene>
    <name evidence="1" type="ORF">JHL16_32640</name>
</gene>
<dbReference type="EMBL" id="JAENHL010000008">
    <property type="protein sequence ID" value="MBK1871160.1"/>
    <property type="molecule type" value="Genomic_DNA"/>
</dbReference>
<comment type="caution">
    <text evidence="1">The sequence shown here is derived from an EMBL/GenBank/DDBJ whole genome shotgun (WGS) entry which is preliminary data.</text>
</comment>
<name>A0ACC5RET2_9HYPH</name>
<accession>A0ACC5RET2</accession>
<protein>
    <submittedName>
        <fullName evidence="1">Imelysin family protein</fullName>
    </submittedName>
</protein>
<sequence>MRFVRGLLLCVTLLFWAVPAHAAEDVLGRLVERFIIPHYQALALTADAQEKVWADFCAKPDPEGFKLLKRAYLATADTWSGIEFLRYGPISEEFRAERLSYWPERKNATAKSLAQLLEKDGVADLTPELFVKNSVAAQGLPALERLLFDTNAETEMLSGERRARRCAVGQAIAWNVVIIAHDVRLGWINEVVGQLADPAIAKEATSRIATDFLASFAYIRDSKLRPVLGREIGSARPQLAESWRSGRSKRALVLNLEALLDVAKLIMKGKDGYTPEAIATAASVADELPEDFSKAVVEAKQRPPFFLLLDAVAAARDKAHDEIPGVLGITVGFNSQDGD</sequence>